<organism evidence="2 3">
    <name type="scientific">Nocardia transvalensis</name>
    <dbReference type="NCBI Taxonomy" id="37333"/>
    <lineage>
        <taxon>Bacteria</taxon>
        <taxon>Bacillati</taxon>
        <taxon>Actinomycetota</taxon>
        <taxon>Actinomycetes</taxon>
        <taxon>Mycobacteriales</taxon>
        <taxon>Nocardiaceae</taxon>
        <taxon>Nocardia</taxon>
    </lineage>
</organism>
<evidence type="ECO:0008006" key="4">
    <source>
        <dbReference type="Google" id="ProtNLM"/>
    </source>
</evidence>
<dbReference type="AlphaFoldDB" id="A0A7W9PLG4"/>
<feature type="transmembrane region" description="Helical" evidence="1">
    <location>
        <begin position="18"/>
        <end position="37"/>
    </location>
</feature>
<dbReference type="Proteomes" id="UP000540412">
    <property type="component" value="Unassembled WGS sequence"/>
</dbReference>
<protein>
    <recommendedName>
        <fullName evidence="4">Mammalian cell entry protein</fullName>
    </recommendedName>
</protein>
<evidence type="ECO:0000256" key="1">
    <source>
        <dbReference type="SAM" id="Phobius"/>
    </source>
</evidence>
<keyword evidence="1" id="KW-1133">Transmembrane helix</keyword>
<evidence type="ECO:0000313" key="3">
    <source>
        <dbReference type="Proteomes" id="UP000540412"/>
    </source>
</evidence>
<dbReference type="EMBL" id="JACHIT010000002">
    <property type="protein sequence ID" value="MBB5918261.1"/>
    <property type="molecule type" value="Genomic_DNA"/>
</dbReference>
<sequence>MPVYILPGTEVGPRRARILGFGALVLAVLVVVGWRVMPDNPPADQIHVALLTGHVGEGIASGTDVRLDGVRVGSVGAIATEGPGRQRVELTLAGSQLFGLTNALSIDYVPGNLFGISALQLHSRPGGTALGNGATVDLTGDADRVQDATLSALLDATGKLTAGVLTPKLSELLAQVSRDVSAFTPLLQAIGATARAFAETQQLPPSVLFDRYGSALQGVPPLIDGGLTVLRAAYTNEYLKSPEHIARYRQMFSELQYNLLPAVMAASGVGQQYFGDFIPIATTVLDRLSSSVGDPERSGQQLSELLDRLGGAFHDTPDGPVLNARIDLVPGVAGPLAAQLGPQALTGGH</sequence>
<evidence type="ECO:0000313" key="2">
    <source>
        <dbReference type="EMBL" id="MBB5918261.1"/>
    </source>
</evidence>
<keyword evidence="1" id="KW-0472">Membrane</keyword>
<keyword evidence="1" id="KW-0812">Transmembrane</keyword>
<gene>
    <name evidence="2" type="ORF">BJY24_007173</name>
</gene>
<comment type="caution">
    <text evidence="2">The sequence shown here is derived from an EMBL/GenBank/DDBJ whole genome shotgun (WGS) entry which is preliminary data.</text>
</comment>
<keyword evidence="3" id="KW-1185">Reference proteome</keyword>
<proteinExistence type="predicted"/>
<reference evidence="2 3" key="1">
    <citation type="submission" date="2020-08" db="EMBL/GenBank/DDBJ databases">
        <title>Sequencing the genomes of 1000 actinobacteria strains.</title>
        <authorList>
            <person name="Klenk H.-P."/>
        </authorList>
    </citation>
    <scope>NUCLEOTIDE SEQUENCE [LARGE SCALE GENOMIC DNA]</scope>
    <source>
        <strain evidence="2 3">DSM 43582</strain>
    </source>
</reference>
<dbReference type="RefSeq" id="WP_040747341.1">
    <property type="nucleotide sequence ID" value="NZ_JACHIT010000002.1"/>
</dbReference>
<accession>A0A7W9PLG4</accession>
<name>A0A7W9PLG4_9NOCA</name>